<evidence type="ECO:0000256" key="1">
    <source>
        <dbReference type="SAM" id="MobiDB-lite"/>
    </source>
</evidence>
<evidence type="ECO:0000313" key="4">
    <source>
        <dbReference type="EMBL" id="KAJ8315071.1"/>
    </source>
</evidence>
<feature type="compositionally biased region" description="Polar residues" evidence="1">
    <location>
        <begin position="422"/>
        <end position="433"/>
    </location>
</feature>
<name>A0ABQ9FFV7_TEGGR</name>
<proteinExistence type="predicted"/>
<feature type="region of interest" description="Disordered" evidence="1">
    <location>
        <begin position="334"/>
        <end position="370"/>
    </location>
</feature>
<feature type="domain" description="Rho-GAP" evidence="2">
    <location>
        <begin position="29"/>
        <end position="210"/>
    </location>
</feature>
<dbReference type="SMART" id="SM00324">
    <property type="entry name" value="RhoGAP"/>
    <property type="match status" value="1"/>
</dbReference>
<feature type="region of interest" description="Disordered" evidence="1">
    <location>
        <begin position="284"/>
        <end position="309"/>
    </location>
</feature>
<feature type="region of interest" description="Disordered" evidence="1">
    <location>
        <begin position="399"/>
        <end position="469"/>
    </location>
</feature>
<sequence>MAMLRNVFGGCVSDRSSGAMRHQKIRFGVPLSVALKNGYLPGPLVELLVYIAQEGMSTQDLFRRPGNPNDTRRIVKRMSEGKPVIYQNYNMYTLASVVKKFLLRIPDGIFGVDGEEKLLRVLSLGHKMEQYEAVYGYLSSLKKAHQQLISLIYGIWFTMVSNSHVNFMTLETLSRSCAGSIFHSCATDPAKVEKASRMMQLLIENFGVTSMFGQDNIQYFSDITHTGIHIRETFKYQFQYPPEDILARKEAIKVFLVFLCHEAIKRGFNPLLHAISEEGLLEMSQMHSHREHEHEPSETPEPGSPEIDPRHFLSVEMHTDADSTHSRLMAASTVSAPEVSVMPSPEVLSKRPKSLEDNLNEEQPSDHVPVNRSLSRFNSVKRKQLERLRQRSDWFLGPNPSSVNIMQHKSHRTNNEHEQLRPKTSGNSVTKASSEGAALDVMSSDGDSVFSETSRSESPASEPVRTPPIRVMRDIIHSDTINDVQMTDVSQEQGEINDAEMGETEVCFFVVEHKYGEPSES</sequence>
<dbReference type="PANTHER" id="PTHR23179:SF27">
    <property type="entry name" value="RHO GTPASE ACTIVATING PROTEIN AT 71E, ISOFORM D"/>
    <property type="match status" value="1"/>
</dbReference>
<feature type="compositionally biased region" description="Basic and acidic residues" evidence="1">
    <location>
        <begin position="288"/>
        <end position="297"/>
    </location>
</feature>
<protein>
    <recommendedName>
        <fullName evidence="2">Rho-GAP domain-containing protein</fullName>
    </recommendedName>
</protein>
<dbReference type="InterPro" id="IPR008936">
    <property type="entry name" value="Rho_GTPase_activation_prot"/>
</dbReference>
<dbReference type="SUPFAM" id="SSF48350">
    <property type="entry name" value="GTPase activation domain, GAP"/>
    <property type="match status" value="1"/>
</dbReference>
<gene>
    <name evidence="4" type="ORF">KUTeg_007221</name>
    <name evidence="3" type="ORF">KUTeg_014638</name>
</gene>
<dbReference type="PROSITE" id="PS50238">
    <property type="entry name" value="RHOGAP"/>
    <property type="match status" value="1"/>
</dbReference>
<evidence type="ECO:0000259" key="2">
    <source>
        <dbReference type="PROSITE" id="PS50238"/>
    </source>
</evidence>
<dbReference type="Proteomes" id="UP001217089">
    <property type="component" value="Unassembled WGS sequence"/>
</dbReference>
<comment type="caution">
    <text evidence="4">The sequence shown here is derived from an EMBL/GenBank/DDBJ whole genome shotgun (WGS) entry which is preliminary data.</text>
</comment>
<accession>A0ABQ9FFV7</accession>
<keyword evidence="5" id="KW-1185">Reference proteome</keyword>
<dbReference type="Gene3D" id="1.10.555.10">
    <property type="entry name" value="Rho GTPase activation protein"/>
    <property type="match status" value="1"/>
</dbReference>
<feature type="compositionally biased region" description="Polar residues" evidence="1">
    <location>
        <begin position="450"/>
        <end position="459"/>
    </location>
</feature>
<dbReference type="InterPro" id="IPR000198">
    <property type="entry name" value="RhoGAP_dom"/>
</dbReference>
<dbReference type="Pfam" id="PF00620">
    <property type="entry name" value="RhoGAP"/>
    <property type="match status" value="1"/>
</dbReference>
<evidence type="ECO:0000313" key="5">
    <source>
        <dbReference type="Proteomes" id="UP001217089"/>
    </source>
</evidence>
<dbReference type="PANTHER" id="PTHR23179">
    <property type="entry name" value="T-CELL ACTIVATION RHO GTPASE ACTIVATING PROTEIN-RELATED"/>
    <property type="match status" value="1"/>
</dbReference>
<dbReference type="EMBL" id="JARBDR010000709">
    <property type="protein sequence ID" value="KAJ8307808.1"/>
    <property type="molecule type" value="Genomic_DNA"/>
</dbReference>
<evidence type="ECO:0000313" key="3">
    <source>
        <dbReference type="EMBL" id="KAJ8307808.1"/>
    </source>
</evidence>
<dbReference type="EMBL" id="JARBDR010000337">
    <property type="protein sequence ID" value="KAJ8315071.1"/>
    <property type="molecule type" value="Genomic_DNA"/>
</dbReference>
<reference evidence="4 5" key="1">
    <citation type="submission" date="2022-12" db="EMBL/GenBank/DDBJ databases">
        <title>Chromosome-level genome of Tegillarca granosa.</title>
        <authorList>
            <person name="Kim J."/>
        </authorList>
    </citation>
    <scope>NUCLEOTIDE SEQUENCE [LARGE SCALE GENOMIC DNA]</scope>
    <source>
        <strain evidence="4">Teg-2019</strain>
        <tissue evidence="4">Adductor muscle</tissue>
    </source>
</reference>
<organism evidence="4 5">
    <name type="scientific">Tegillarca granosa</name>
    <name type="common">Malaysian cockle</name>
    <name type="synonym">Anadara granosa</name>
    <dbReference type="NCBI Taxonomy" id="220873"/>
    <lineage>
        <taxon>Eukaryota</taxon>
        <taxon>Metazoa</taxon>
        <taxon>Spiralia</taxon>
        <taxon>Lophotrochozoa</taxon>
        <taxon>Mollusca</taxon>
        <taxon>Bivalvia</taxon>
        <taxon>Autobranchia</taxon>
        <taxon>Pteriomorphia</taxon>
        <taxon>Arcoida</taxon>
        <taxon>Arcoidea</taxon>
        <taxon>Arcidae</taxon>
        <taxon>Tegillarca</taxon>
    </lineage>
</organism>